<feature type="region of interest" description="Disordered" evidence="1">
    <location>
        <begin position="1"/>
        <end position="77"/>
    </location>
</feature>
<keyword evidence="3" id="KW-1185">Reference proteome</keyword>
<proteinExistence type="predicted"/>
<evidence type="ECO:0000313" key="3">
    <source>
        <dbReference type="Proteomes" id="UP001500879"/>
    </source>
</evidence>
<evidence type="ECO:0000313" key="2">
    <source>
        <dbReference type="EMBL" id="GAA0390921.1"/>
    </source>
</evidence>
<dbReference type="Proteomes" id="UP001500879">
    <property type="component" value="Unassembled WGS sequence"/>
</dbReference>
<name>A0ABN0YCH3_9ACTN</name>
<reference evidence="2 3" key="1">
    <citation type="journal article" date="2019" name="Int. J. Syst. Evol. Microbiol.">
        <title>The Global Catalogue of Microorganisms (GCM) 10K type strain sequencing project: providing services to taxonomists for standard genome sequencing and annotation.</title>
        <authorList>
            <consortium name="The Broad Institute Genomics Platform"/>
            <consortium name="The Broad Institute Genome Sequencing Center for Infectious Disease"/>
            <person name="Wu L."/>
            <person name="Ma J."/>
        </authorList>
    </citation>
    <scope>NUCLEOTIDE SEQUENCE [LARGE SCALE GENOMIC DNA]</scope>
    <source>
        <strain evidence="2 3">JCM 4788</strain>
    </source>
</reference>
<sequence>MAHDGTCLSRERGEKRGVRDRTHPRKAVEEGARSTRDRPGGRGARKRRARNCAGESGERGKRRSLATVDVGDGVRGHTDQRQLEAGVLVGVVVARHAEQPERIFGR</sequence>
<feature type="compositionally biased region" description="Basic and acidic residues" evidence="1">
    <location>
        <begin position="1"/>
        <end position="40"/>
    </location>
</feature>
<gene>
    <name evidence="2" type="ORF">GCM10010357_09450</name>
</gene>
<organism evidence="2 3">
    <name type="scientific">Streptomyces luteireticuli</name>
    <dbReference type="NCBI Taxonomy" id="173858"/>
    <lineage>
        <taxon>Bacteria</taxon>
        <taxon>Bacillati</taxon>
        <taxon>Actinomycetota</taxon>
        <taxon>Actinomycetes</taxon>
        <taxon>Kitasatosporales</taxon>
        <taxon>Streptomycetaceae</taxon>
        <taxon>Streptomyces</taxon>
    </lineage>
</organism>
<protein>
    <submittedName>
        <fullName evidence="2">Uncharacterized protein</fullName>
    </submittedName>
</protein>
<dbReference type="EMBL" id="BAAABX010000009">
    <property type="protein sequence ID" value="GAA0390921.1"/>
    <property type="molecule type" value="Genomic_DNA"/>
</dbReference>
<evidence type="ECO:0000256" key="1">
    <source>
        <dbReference type="SAM" id="MobiDB-lite"/>
    </source>
</evidence>
<accession>A0ABN0YCH3</accession>
<comment type="caution">
    <text evidence="2">The sequence shown here is derived from an EMBL/GenBank/DDBJ whole genome shotgun (WGS) entry which is preliminary data.</text>
</comment>